<protein>
    <submittedName>
        <fullName evidence="2">HAD family hydrolase</fullName>
    </submittedName>
</protein>
<accession>A0A3E3I5G7</accession>
<dbReference type="InterPro" id="IPR023214">
    <property type="entry name" value="HAD_sf"/>
</dbReference>
<dbReference type="InterPro" id="IPR051540">
    <property type="entry name" value="S-2-haloacid_dehalogenase"/>
</dbReference>
<dbReference type="GeneID" id="97987210"/>
<gene>
    <name evidence="2" type="ORF">DXC51_10050</name>
</gene>
<keyword evidence="3" id="KW-1185">Reference proteome</keyword>
<dbReference type="Gene3D" id="3.40.50.1000">
    <property type="entry name" value="HAD superfamily/HAD-like"/>
    <property type="match status" value="1"/>
</dbReference>
<dbReference type="InterPro" id="IPR036412">
    <property type="entry name" value="HAD-like_sf"/>
</dbReference>
<evidence type="ECO:0000313" key="2">
    <source>
        <dbReference type="EMBL" id="RGE60887.1"/>
    </source>
</evidence>
<evidence type="ECO:0000313" key="3">
    <source>
        <dbReference type="Proteomes" id="UP000260812"/>
    </source>
</evidence>
<dbReference type="EMBL" id="QVLV01000006">
    <property type="protein sequence ID" value="RGE60887.1"/>
    <property type="molecule type" value="Genomic_DNA"/>
</dbReference>
<organism evidence="2 3">
    <name type="scientific">Eisenbergiella massiliensis</name>
    <dbReference type="NCBI Taxonomy" id="1720294"/>
    <lineage>
        <taxon>Bacteria</taxon>
        <taxon>Bacillati</taxon>
        <taxon>Bacillota</taxon>
        <taxon>Clostridia</taxon>
        <taxon>Lachnospirales</taxon>
        <taxon>Lachnospiraceae</taxon>
        <taxon>Eisenbergiella</taxon>
    </lineage>
</organism>
<name>A0A3E3I5G7_9FIRM</name>
<dbReference type="Pfam" id="PF13419">
    <property type="entry name" value="HAD_2"/>
    <property type="match status" value="1"/>
</dbReference>
<reference evidence="2" key="1">
    <citation type="submission" date="2018-08" db="EMBL/GenBank/DDBJ databases">
        <title>A genome reference for cultivated species of the human gut microbiota.</title>
        <authorList>
            <person name="Zou Y."/>
            <person name="Xue W."/>
            <person name="Luo G."/>
        </authorList>
    </citation>
    <scope>NUCLEOTIDE SEQUENCE [LARGE SCALE GENOMIC DNA]</scope>
    <source>
        <strain evidence="2">TF05-5AC</strain>
    </source>
</reference>
<dbReference type="AlphaFoldDB" id="A0A3E3I5G7"/>
<keyword evidence="1 2" id="KW-0378">Hydrolase</keyword>
<dbReference type="InterPro" id="IPR041492">
    <property type="entry name" value="HAD_2"/>
</dbReference>
<comment type="caution">
    <text evidence="2">The sequence shown here is derived from an EMBL/GenBank/DDBJ whole genome shotgun (WGS) entry which is preliminary data.</text>
</comment>
<dbReference type="InterPro" id="IPR006439">
    <property type="entry name" value="HAD-SF_hydro_IA"/>
</dbReference>
<sequence>MMEKNKTLIIFTDSGDTIIDEASQVYDAQEPGIVSRAEFIENAGEILQQLHEEGYTIALVADGEEASFQNVYRKNGLRSCFDAWVVSETVGQQKPEAIMFQTAMEQLGLEEKDKKRIVMIGNNLKKDIAGANRFGITSIWLDWSPRYYRTIEEEDWRPDYTVHHPSELPALLEELNRKLEDKAPGR</sequence>
<dbReference type="RefSeq" id="WP_117544441.1">
    <property type="nucleotide sequence ID" value="NZ_QVLV01000006.1"/>
</dbReference>
<dbReference type="Proteomes" id="UP000260812">
    <property type="component" value="Unassembled WGS sequence"/>
</dbReference>
<proteinExistence type="predicted"/>
<evidence type="ECO:0000256" key="1">
    <source>
        <dbReference type="ARBA" id="ARBA00022801"/>
    </source>
</evidence>
<dbReference type="PANTHER" id="PTHR43316">
    <property type="entry name" value="HYDROLASE, HALOACID DELAHOGENASE-RELATED"/>
    <property type="match status" value="1"/>
</dbReference>
<dbReference type="GO" id="GO:0016787">
    <property type="term" value="F:hydrolase activity"/>
    <property type="evidence" value="ECO:0007669"/>
    <property type="project" value="UniProtKB-KW"/>
</dbReference>
<dbReference type="NCBIfam" id="TIGR01549">
    <property type="entry name" value="HAD-SF-IA-v1"/>
    <property type="match status" value="1"/>
</dbReference>
<dbReference type="SUPFAM" id="SSF56784">
    <property type="entry name" value="HAD-like"/>
    <property type="match status" value="1"/>
</dbReference>